<dbReference type="AlphaFoldDB" id="A0A2A4Z8K2"/>
<comment type="subcellular location">
    <subcellularLocation>
        <location evidence="1">Periplasm</location>
    </subcellularLocation>
</comment>
<dbReference type="GO" id="GO:0042597">
    <property type="term" value="C:periplasmic space"/>
    <property type="evidence" value="ECO:0007669"/>
    <property type="project" value="UniProtKB-SubCell"/>
</dbReference>
<dbReference type="Pfam" id="PF01547">
    <property type="entry name" value="SBP_bac_1"/>
    <property type="match status" value="1"/>
</dbReference>
<protein>
    <submittedName>
        <fullName evidence="4">Sugar ABC transporter substrate-binding protein</fullName>
    </submittedName>
</protein>
<name>A0A2A4Z8K2_9PROT</name>
<dbReference type="InterPro" id="IPR050490">
    <property type="entry name" value="Bact_solute-bd_prot1"/>
</dbReference>
<proteinExistence type="inferred from homology"/>
<dbReference type="PANTHER" id="PTHR43649">
    <property type="entry name" value="ARABINOSE-BINDING PROTEIN-RELATED"/>
    <property type="match status" value="1"/>
</dbReference>
<comment type="similarity">
    <text evidence="2">Belongs to the bacterial solute-binding protein 1 family.</text>
</comment>
<accession>A0A2A4Z8K2</accession>
<evidence type="ECO:0000313" key="4">
    <source>
        <dbReference type="EMBL" id="PCJ03120.1"/>
    </source>
</evidence>
<keyword evidence="3" id="KW-0813">Transport</keyword>
<dbReference type="SUPFAM" id="SSF53850">
    <property type="entry name" value="Periplasmic binding protein-like II"/>
    <property type="match status" value="1"/>
</dbReference>
<sequence>MIDLVFSMLQPNVEFRGREFFNLKGSIMMKSKMKLIAAKLALGVAMVVTPAAIAQAEEVQLYHSWSNESELAALNVFVSALKAKGHTVVEMSVPHEAAGSSPLAALVAAGTPPNIFLTGQAGFYRDLRDQGIGQEVGSHFKATGAWKNFPPKVQEAIQVDGEIVKIPSGIHIDGMLYYNMKVAEAAGVDPTSWTSTADMFADMAKVKDAGYNFLGLGGNSFQAGYLFHALLAAVAGEDIYTRFYAGTPDVTVLDEQGFKDAVALFRQIADQNDKGWVNRAWNETTNDVIAGKTLMQIHGDWMKGQWRANDKVLGTDYNCINIPGTKALAVTVDAMGILGGPGVSEGMLKAEFEMASIVVDPILNSEFAAHKGSTPVRMDAPKDKLDACNALVLDSLAVPGFSVLNPSYIGDQDWINSVWNAIFTFQGDDSITIDDFVATLKSEHGAIFD</sequence>
<organism evidence="4">
    <name type="scientific">OCS116 cluster bacterium</name>
    <dbReference type="NCBI Taxonomy" id="2030921"/>
    <lineage>
        <taxon>Bacteria</taxon>
        <taxon>Pseudomonadati</taxon>
        <taxon>Pseudomonadota</taxon>
        <taxon>Alphaproteobacteria</taxon>
        <taxon>OCS116 cluster</taxon>
    </lineage>
</organism>
<evidence type="ECO:0000256" key="2">
    <source>
        <dbReference type="ARBA" id="ARBA00008520"/>
    </source>
</evidence>
<dbReference type="EMBL" id="NVUS01000003">
    <property type="protein sequence ID" value="PCJ03120.1"/>
    <property type="molecule type" value="Genomic_DNA"/>
</dbReference>
<evidence type="ECO:0000256" key="3">
    <source>
        <dbReference type="ARBA" id="ARBA00022448"/>
    </source>
</evidence>
<comment type="caution">
    <text evidence="4">The sequence shown here is derived from an EMBL/GenBank/DDBJ whole genome shotgun (WGS) entry which is preliminary data.</text>
</comment>
<dbReference type="InterPro" id="IPR006059">
    <property type="entry name" value="SBP"/>
</dbReference>
<reference key="1">
    <citation type="submission" date="2017-08" db="EMBL/GenBank/DDBJ databases">
        <title>A dynamic microbial community with high functional redundancy inhabits the cold, oxic subseafloor aquifer.</title>
        <authorList>
            <person name="Tully B.J."/>
            <person name="Wheat C.G."/>
            <person name="Glazer B.T."/>
            <person name="Huber J.A."/>
        </authorList>
    </citation>
    <scope>NUCLEOTIDE SEQUENCE [LARGE SCALE GENOMIC DNA]</scope>
</reference>
<reference evidence="4" key="2">
    <citation type="journal article" date="2018" name="ISME J.">
        <title>A dynamic microbial community with high functional redundancy inhabits the cold, oxic subseafloor aquifer.</title>
        <authorList>
            <person name="Tully B.J."/>
            <person name="Wheat C.G."/>
            <person name="Glazer B.T."/>
            <person name="Huber J.A."/>
        </authorList>
    </citation>
    <scope>NUCLEOTIDE SEQUENCE</scope>
    <source>
        <strain evidence="4">NORP83</strain>
    </source>
</reference>
<evidence type="ECO:0000256" key="1">
    <source>
        <dbReference type="ARBA" id="ARBA00004418"/>
    </source>
</evidence>
<dbReference type="PANTHER" id="PTHR43649:SF29">
    <property type="entry name" value="OSMOPROTECTIVE COMPOUNDS-BINDING PROTEIN GGTB"/>
    <property type="match status" value="1"/>
</dbReference>
<dbReference type="Gene3D" id="3.40.190.10">
    <property type="entry name" value="Periplasmic binding protein-like II"/>
    <property type="match status" value="2"/>
</dbReference>
<gene>
    <name evidence="4" type="ORF">COB13_04060</name>
</gene>